<dbReference type="Proteomes" id="UP000075809">
    <property type="component" value="Unassembled WGS sequence"/>
</dbReference>
<name>A0A151WSH7_9HYME</name>
<keyword evidence="2" id="KW-1185">Reference proteome</keyword>
<dbReference type="EMBL" id="KQ982773">
    <property type="protein sequence ID" value="KYQ50804.1"/>
    <property type="molecule type" value="Genomic_DNA"/>
</dbReference>
<reference evidence="1 2" key="1">
    <citation type="submission" date="2015-09" db="EMBL/GenBank/DDBJ databases">
        <title>Trachymyrmex zeteki WGS genome.</title>
        <authorList>
            <person name="Nygaard S."/>
            <person name="Hu H."/>
            <person name="Boomsma J."/>
            <person name="Zhang G."/>
        </authorList>
    </citation>
    <scope>NUCLEOTIDE SEQUENCE [LARGE SCALE GENOMIC DNA]</scope>
    <source>
        <strain evidence="1">Tzet28-1</strain>
        <tissue evidence="1">Whole body</tissue>
    </source>
</reference>
<protein>
    <submittedName>
        <fullName evidence="1">Uncharacterized protein</fullName>
    </submittedName>
</protein>
<sequence length="181" mass="20781">MRYQVGENSHRIGLGQLRPLLPSVLGKVPPTNNDIPRPGYLSGFDKFATNYGPESWSCRRTTVPNAYNEVAKYCETKARLTFVSLEMTFLSRHYNVAKRHAIFSGRKSRLTFMHFLFLVASNVYFSEHELSCVLLWCYFFLHIDYIQRSNTFAADLRISVTGAILRDNSIKVMSDIAKGER</sequence>
<gene>
    <name evidence="1" type="ORF">ALC60_10128</name>
</gene>
<dbReference type="AlphaFoldDB" id="A0A151WSH7"/>
<accession>A0A151WSH7</accession>
<evidence type="ECO:0000313" key="1">
    <source>
        <dbReference type="EMBL" id="KYQ50804.1"/>
    </source>
</evidence>
<evidence type="ECO:0000313" key="2">
    <source>
        <dbReference type="Proteomes" id="UP000075809"/>
    </source>
</evidence>
<proteinExistence type="predicted"/>
<organism evidence="1 2">
    <name type="scientific">Mycetomoellerius zeteki</name>
    <dbReference type="NCBI Taxonomy" id="64791"/>
    <lineage>
        <taxon>Eukaryota</taxon>
        <taxon>Metazoa</taxon>
        <taxon>Ecdysozoa</taxon>
        <taxon>Arthropoda</taxon>
        <taxon>Hexapoda</taxon>
        <taxon>Insecta</taxon>
        <taxon>Pterygota</taxon>
        <taxon>Neoptera</taxon>
        <taxon>Endopterygota</taxon>
        <taxon>Hymenoptera</taxon>
        <taxon>Apocrita</taxon>
        <taxon>Aculeata</taxon>
        <taxon>Formicoidea</taxon>
        <taxon>Formicidae</taxon>
        <taxon>Myrmicinae</taxon>
        <taxon>Mycetomoellerius</taxon>
    </lineage>
</organism>